<dbReference type="GO" id="GO:0042796">
    <property type="term" value="P:snRNA transcription by RNA polymerase III"/>
    <property type="evidence" value="ECO:0007669"/>
    <property type="project" value="TreeGrafter"/>
</dbReference>
<dbReference type="GO" id="GO:0042795">
    <property type="term" value="P:snRNA transcription by RNA polymerase II"/>
    <property type="evidence" value="ECO:0007669"/>
    <property type="project" value="TreeGrafter"/>
</dbReference>
<dbReference type="Pfam" id="PF10505">
    <property type="entry name" value="NARG2_C"/>
    <property type="match status" value="1"/>
</dbReference>
<sequence length="604" mass="68446">MWKLSSEQEEFLRFLQQHSLSAKDEYNFLHLQVKKEIQNILQTLRCRQVTENLAPYYSLFQTVGLSSGAVFPNDPILSYKQTLKQAVAQSLLSLPNMKTKHKSLFESNETEISLRCQLYQDSTACDLAGDNAAHFVLTAEALQTLIDNHSPEYEKDWELPVTVIDQLKESNKATSECSKTIMIDDPLPPKSMKPREANVMYYRGKVCDILRKPRDNQSVSTDICNSGTTVEKGSELQEAMVIDSDLIICEDNLEPSVENLGKDFGKDYGITPEKVNHKEDMSSDGDIMGQSKDCDKINQAVSQFTYSLWTFGTLNLLIRTTDCGLLYQSNKTGKGSLHSVNVFVKPEYQLTYGYEQITTSEASRWWVNTYINPDSLCICARINPITAQLLKLDVLNQSNILTLSSFDPAKPMKMIHGILTRLEKLLRSGKYILSHSANDMHICVYEVMDAEKGGKAKKASYDLHLAHSKEVLVEYEKYVPWVPIDPNIFLDWHIAYHRIPLTFPPVPKDELKKIQERNANIGKKKTKKGKKGKNTKASRGKGSGVNVENKPVIKSFMNSKTSNKQSNQLIQSDKQAVNQEDIGIAQRLRSRARPVTYDDIDFDF</sequence>
<dbReference type="GO" id="GO:0008023">
    <property type="term" value="C:transcription elongation factor complex"/>
    <property type="evidence" value="ECO:0007669"/>
    <property type="project" value="InterPro"/>
</dbReference>
<dbReference type="EMBL" id="CACRXK020003527">
    <property type="protein sequence ID" value="CAB3999156.1"/>
    <property type="molecule type" value="Genomic_DNA"/>
</dbReference>
<keyword evidence="3" id="KW-1185">Reference proteome</keyword>
<feature type="region of interest" description="Disordered" evidence="1">
    <location>
        <begin position="556"/>
        <end position="575"/>
    </location>
</feature>
<dbReference type="PANTHER" id="PTHR14633:SF3">
    <property type="entry name" value="LITTLE ELONGATION COMPLEX SUBUNIT 2"/>
    <property type="match status" value="1"/>
</dbReference>
<dbReference type="GO" id="GO:0045945">
    <property type="term" value="P:positive regulation of transcription by RNA polymerase III"/>
    <property type="evidence" value="ECO:0007669"/>
    <property type="project" value="TreeGrafter"/>
</dbReference>
<feature type="region of interest" description="Disordered" evidence="1">
    <location>
        <begin position="517"/>
        <end position="551"/>
    </location>
</feature>
<protein>
    <submittedName>
        <fullName evidence="2">Little elongation complex subunit 2-like</fullName>
    </submittedName>
</protein>
<accession>A0A6S7H597</accession>
<proteinExistence type="predicted"/>
<dbReference type="PANTHER" id="PTHR14633">
    <property type="entry name" value="LITTLE ELONGATION COMPLEX SUBUNIT 2"/>
    <property type="match status" value="1"/>
</dbReference>
<evidence type="ECO:0000313" key="3">
    <source>
        <dbReference type="Proteomes" id="UP001152795"/>
    </source>
</evidence>
<dbReference type="AlphaFoldDB" id="A0A6S7H597"/>
<evidence type="ECO:0000256" key="1">
    <source>
        <dbReference type="SAM" id="MobiDB-lite"/>
    </source>
</evidence>
<dbReference type="InterPro" id="IPR019535">
    <property type="entry name" value="ICE2_C"/>
</dbReference>
<evidence type="ECO:0000313" key="2">
    <source>
        <dbReference type="EMBL" id="CAB3999156.1"/>
    </source>
</evidence>
<dbReference type="Proteomes" id="UP001152795">
    <property type="component" value="Unassembled WGS sequence"/>
</dbReference>
<reference evidence="2" key="1">
    <citation type="submission" date="2020-04" db="EMBL/GenBank/DDBJ databases">
        <authorList>
            <person name="Alioto T."/>
            <person name="Alioto T."/>
            <person name="Gomez Garrido J."/>
        </authorList>
    </citation>
    <scope>NUCLEOTIDE SEQUENCE</scope>
    <source>
        <strain evidence="2">A484AB</strain>
    </source>
</reference>
<organism evidence="2 3">
    <name type="scientific">Paramuricea clavata</name>
    <name type="common">Red gorgonian</name>
    <name type="synonym">Violescent sea-whip</name>
    <dbReference type="NCBI Taxonomy" id="317549"/>
    <lineage>
        <taxon>Eukaryota</taxon>
        <taxon>Metazoa</taxon>
        <taxon>Cnidaria</taxon>
        <taxon>Anthozoa</taxon>
        <taxon>Octocorallia</taxon>
        <taxon>Malacalcyonacea</taxon>
        <taxon>Plexauridae</taxon>
        <taxon>Paramuricea</taxon>
    </lineage>
</organism>
<comment type="caution">
    <text evidence="2">The sequence shown here is derived from an EMBL/GenBank/DDBJ whole genome shotgun (WGS) entry which is preliminary data.</text>
</comment>
<feature type="compositionally biased region" description="Basic residues" evidence="1">
    <location>
        <begin position="522"/>
        <end position="539"/>
    </location>
</feature>
<dbReference type="OrthoDB" id="5984735at2759"/>
<name>A0A6S7H597_PARCT</name>
<gene>
    <name evidence="2" type="ORF">PACLA_8A008697</name>
</gene>